<name>A0ABS8N9B1_9CLOT</name>
<dbReference type="CDD" id="cd00009">
    <property type="entry name" value="AAA"/>
    <property type="match status" value="1"/>
</dbReference>
<evidence type="ECO:0000259" key="9">
    <source>
        <dbReference type="PROSITE" id="PS50112"/>
    </source>
</evidence>
<dbReference type="CDD" id="cd00130">
    <property type="entry name" value="PAS"/>
    <property type="match status" value="1"/>
</dbReference>
<dbReference type="Gene3D" id="3.30.450.20">
    <property type="entry name" value="PAS domain"/>
    <property type="match status" value="1"/>
</dbReference>
<dbReference type="Proteomes" id="UP001165422">
    <property type="component" value="Unassembled WGS sequence"/>
</dbReference>
<dbReference type="SMART" id="SM00382">
    <property type="entry name" value="AAA"/>
    <property type="match status" value="1"/>
</dbReference>
<keyword evidence="4" id="KW-0805">Transcription regulation</keyword>
<dbReference type="PROSITE" id="PS00676">
    <property type="entry name" value="SIGMA54_INTERACT_2"/>
    <property type="match status" value="1"/>
</dbReference>
<dbReference type="PANTHER" id="PTHR32071:SF57">
    <property type="entry name" value="C4-DICARBOXYLATE TRANSPORT TRANSCRIPTIONAL REGULATORY PROTEIN DCTD"/>
    <property type="match status" value="1"/>
</dbReference>
<evidence type="ECO:0000256" key="4">
    <source>
        <dbReference type="ARBA" id="ARBA00023015"/>
    </source>
</evidence>
<dbReference type="EMBL" id="JAJJPB010000030">
    <property type="protein sequence ID" value="MCC9296380.1"/>
    <property type="molecule type" value="Genomic_DNA"/>
</dbReference>
<dbReference type="RefSeq" id="WP_229981987.1">
    <property type="nucleotide sequence ID" value="NZ_JAJJPB010000030.1"/>
</dbReference>
<dbReference type="Gene3D" id="1.10.10.60">
    <property type="entry name" value="Homeodomain-like"/>
    <property type="match status" value="1"/>
</dbReference>
<dbReference type="InterPro" id="IPR058031">
    <property type="entry name" value="AAA_lid_NorR"/>
</dbReference>
<keyword evidence="11" id="KW-1185">Reference proteome</keyword>
<reference evidence="10" key="1">
    <citation type="submission" date="2021-11" db="EMBL/GenBank/DDBJ databases">
        <authorList>
            <person name="Qingchun L."/>
            <person name="Dong Z."/>
            <person name="Zongwei Q."/>
            <person name="Jia Z."/>
            <person name="Duotao L."/>
        </authorList>
    </citation>
    <scope>NUCLEOTIDE SEQUENCE</scope>
    <source>
        <strain evidence="10">WLY-B-L2</strain>
    </source>
</reference>
<gene>
    <name evidence="10" type="ORF">LN736_16115</name>
</gene>
<accession>A0ABS8N9B1</accession>
<feature type="domain" description="Sigma-54 factor interaction" evidence="8">
    <location>
        <begin position="247"/>
        <end position="476"/>
    </location>
</feature>
<evidence type="ECO:0000313" key="10">
    <source>
        <dbReference type="EMBL" id="MCC9296380.1"/>
    </source>
</evidence>
<dbReference type="PANTHER" id="PTHR32071">
    <property type="entry name" value="TRANSCRIPTIONAL REGULATORY PROTEIN"/>
    <property type="match status" value="1"/>
</dbReference>
<dbReference type="Gene3D" id="1.10.8.60">
    <property type="match status" value="1"/>
</dbReference>
<comment type="caution">
    <text evidence="10">The sequence shown here is derived from an EMBL/GenBank/DDBJ whole genome shotgun (WGS) entry which is preliminary data.</text>
</comment>
<dbReference type="Pfam" id="PF25601">
    <property type="entry name" value="AAA_lid_14"/>
    <property type="match status" value="1"/>
</dbReference>
<dbReference type="Gene3D" id="3.40.50.300">
    <property type="entry name" value="P-loop containing nucleotide triphosphate hydrolases"/>
    <property type="match status" value="1"/>
</dbReference>
<dbReference type="Pfam" id="PF00158">
    <property type="entry name" value="Sigma54_activat"/>
    <property type="match status" value="1"/>
</dbReference>
<keyword evidence="5" id="KW-0238">DNA-binding</keyword>
<keyword evidence="1" id="KW-0547">Nucleotide-binding</keyword>
<dbReference type="InterPro" id="IPR035965">
    <property type="entry name" value="PAS-like_dom_sf"/>
</dbReference>
<dbReference type="PROSITE" id="PS50045">
    <property type="entry name" value="SIGMA54_INTERACT_4"/>
    <property type="match status" value="1"/>
</dbReference>
<dbReference type="PROSITE" id="PS00675">
    <property type="entry name" value="SIGMA54_INTERACT_1"/>
    <property type="match status" value="1"/>
</dbReference>
<dbReference type="InterPro" id="IPR025944">
    <property type="entry name" value="Sigma_54_int_dom_CS"/>
</dbReference>
<evidence type="ECO:0000256" key="5">
    <source>
        <dbReference type="ARBA" id="ARBA00023125"/>
    </source>
</evidence>
<evidence type="ECO:0000259" key="8">
    <source>
        <dbReference type="PROSITE" id="PS50045"/>
    </source>
</evidence>
<dbReference type="PROSITE" id="PS50112">
    <property type="entry name" value="PAS"/>
    <property type="match status" value="1"/>
</dbReference>
<dbReference type="InterPro" id="IPR030828">
    <property type="entry name" value="HTH_TyrR"/>
</dbReference>
<evidence type="ECO:0000313" key="11">
    <source>
        <dbReference type="Proteomes" id="UP001165422"/>
    </source>
</evidence>
<evidence type="ECO:0000256" key="7">
    <source>
        <dbReference type="ARBA" id="ARBA00029500"/>
    </source>
</evidence>
<dbReference type="InterPro" id="IPR003593">
    <property type="entry name" value="AAA+_ATPase"/>
</dbReference>
<evidence type="ECO:0000256" key="6">
    <source>
        <dbReference type="ARBA" id="ARBA00023163"/>
    </source>
</evidence>
<dbReference type="Pfam" id="PF18024">
    <property type="entry name" value="HTH_50"/>
    <property type="match status" value="1"/>
</dbReference>
<dbReference type="InterPro" id="IPR009057">
    <property type="entry name" value="Homeodomain-like_sf"/>
</dbReference>
<keyword evidence="2" id="KW-0058">Aromatic hydrocarbons catabolism</keyword>
<proteinExistence type="predicted"/>
<keyword evidence="6" id="KW-0804">Transcription</keyword>
<evidence type="ECO:0000256" key="3">
    <source>
        <dbReference type="ARBA" id="ARBA00022840"/>
    </source>
</evidence>
<protein>
    <recommendedName>
        <fullName evidence="7">HTH-type transcriptional regulatory protein TyrR</fullName>
    </recommendedName>
</protein>
<sequence length="555" mass="63975">MDNSIDSSSIPAVLYKVTEQRIIPNKKACRILKDNLSIEKNLKNILRYSSKKEFTEYLKNIYIIGENENLISVYFLPFDKLDGYEIAILQDISMSLIETIKTKSDNVMNLVEDDNEDIIVTDGEGVILNISNFFEKFYDIKKQDLLGRNVFELEKLRVFYPSATVKVLRTKQKITMLQKNKLNNEILVTAIPIKDANGCIVKVVCFSYYVQTFVEIKKQFEVLERNGKVYTKKLRHLVDKGINPNLMMGKNKEMKKIFNLITKVADFDVNFLITGETGVGKSYFAKLIHSLSKRSKRQFIELNCGAIPEHLLESELFGYEGGAFTGARKEGKLGLIELSDNGTLFLDEIGDLPLNLQVKLLKVIQDKTFNRIGGTKIIKVNFRLITATNQDLRKLIKEKKFREDLFYRLNVVSINIPPLRERKEDIPDMISYFVRKINEKYGLNKSFNPEAVDMLINCKWPGNIRELENTIERILLLSDDDIINKRFLEDNVKNKYEKDSNTKNVSLKEQLNNYEGKLILKALEKYKTTVKVGQVLGISQATAARKIKKYTHSYS</sequence>
<evidence type="ECO:0000256" key="2">
    <source>
        <dbReference type="ARBA" id="ARBA00022797"/>
    </source>
</evidence>
<dbReference type="InterPro" id="IPR025662">
    <property type="entry name" value="Sigma_54_int_dom_ATP-bd_1"/>
</dbReference>
<dbReference type="InterPro" id="IPR002078">
    <property type="entry name" value="Sigma_54_int"/>
</dbReference>
<dbReference type="SUPFAM" id="SSF46689">
    <property type="entry name" value="Homeodomain-like"/>
    <property type="match status" value="1"/>
</dbReference>
<organism evidence="10 11">
    <name type="scientific">Clostridium aromativorans</name>
    <dbReference type="NCBI Taxonomy" id="2836848"/>
    <lineage>
        <taxon>Bacteria</taxon>
        <taxon>Bacillati</taxon>
        <taxon>Bacillota</taxon>
        <taxon>Clostridia</taxon>
        <taxon>Eubacteriales</taxon>
        <taxon>Clostridiaceae</taxon>
        <taxon>Clostridium</taxon>
    </lineage>
</organism>
<evidence type="ECO:0000256" key="1">
    <source>
        <dbReference type="ARBA" id="ARBA00022741"/>
    </source>
</evidence>
<dbReference type="SUPFAM" id="SSF55785">
    <property type="entry name" value="PYP-like sensor domain (PAS domain)"/>
    <property type="match status" value="1"/>
</dbReference>
<dbReference type="InterPro" id="IPR027417">
    <property type="entry name" value="P-loop_NTPase"/>
</dbReference>
<feature type="domain" description="PAS" evidence="9">
    <location>
        <begin position="103"/>
        <end position="153"/>
    </location>
</feature>
<dbReference type="InterPro" id="IPR025943">
    <property type="entry name" value="Sigma_54_int_dom_ATP-bd_2"/>
</dbReference>
<keyword evidence="3" id="KW-0067">ATP-binding</keyword>
<dbReference type="InterPro" id="IPR000014">
    <property type="entry name" value="PAS"/>
</dbReference>
<dbReference type="SUPFAM" id="SSF52540">
    <property type="entry name" value="P-loop containing nucleoside triphosphate hydrolases"/>
    <property type="match status" value="1"/>
</dbReference>
<dbReference type="PROSITE" id="PS00688">
    <property type="entry name" value="SIGMA54_INTERACT_3"/>
    <property type="match status" value="1"/>
</dbReference>